<accession>A0A1A9EUY1</accession>
<dbReference type="InterPro" id="IPR028082">
    <property type="entry name" value="Peripla_BP_I"/>
</dbReference>
<feature type="signal peptide" evidence="3">
    <location>
        <begin position="1"/>
        <end position="25"/>
    </location>
</feature>
<dbReference type="OrthoDB" id="257716at2"/>
<dbReference type="KEGG" id="mars:A8C75_03275"/>
<keyword evidence="6" id="KW-1185">Reference proteome</keyword>
<dbReference type="InterPro" id="IPR025997">
    <property type="entry name" value="SBP_2_dom"/>
</dbReference>
<name>A0A1A9EUY1_9GAMM</name>
<evidence type="ECO:0000259" key="4">
    <source>
        <dbReference type="Pfam" id="PF13407"/>
    </source>
</evidence>
<evidence type="ECO:0000313" key="5">
    <source>
        <dbReference type="EMBL" id="ANG61592.1"/>
    </source>
</evidence>
<evidence type="ECO:0000256" key="2">
    <source>
        <dbReference type="ARBA" id="ARBA00007639"/>
    </source>
</evidence>
<protein>
    <submittedName>
        <fullName evidence="5">Sugar ABC transporter</fullName>
    </submittedName>
</protein>
<dbReference type="STRING" id="1821621.A8C75_03275"/>
<comment type="subcellular location">
    <subcellularLocation>
        <location evidence="1">Periplasm</location>
    </subcellularLocation>
</comment>
<reference evidence="6" key="1">
    <citation type="submission" date="2016-05" db="EMBL/GenBank/DDBJ databases">
        <authorList>
            <person name="Baek K."/>
            <person name="Yang S.-J."/>
        </authorList>
    </citation>
    <scope>NUCLEOTIDE SEQUENCE [LARGE SCALE GENOMIC DNA]</scope>
    <source>
        <strain evidence="6">ST58-10</strain>
    </source>
</reference>
<dbReference type="Proteomes" id="UP000078070">
    <property type="component" value="Chromosome"/>
</dbReference>
<comment type="similarity">
    <text evidence="2">Belongs to the bacterial solute-binding protein 2 family.</text>
</comment>
<dbReference type="EMBL" id="CP015839">
    <property type="protein sequence ID" value="ANG61592.1"/>
    <property type="molecule type" value="Genomic_DNA"/>
</dbReference>
<dbReference type="PANTHER" id="PTHR30036:SF7">
    <property type="entry name" value="ABC TRANSPORTER PERIPLASMIC-BINDING PROTEIN YPHF"/>
    <property type="match status" value="1"/>
</dbReference>
<reference evidence="5 6" key="2">
    <citation type="journal article" date="2018" name="Int. J. Syst. Evol. Microbiol.">
        <title>Marinobacterium aestuarii sp. nov., a benzene-degrading marine bacterium isolated from estuary sediment.</title>
        <authorList>
            <person name="Bae S.S."/>
            <person name="Jung J."/>
            <person name="Chung D."/>
            <person name="Baek K."/>
        </authorList>
    </citation>
    <scope>NUCLEOTIDE SEQUENCE [LARGE SCALE GENOMIC DNA]</scope>
    <source>
        <strain evidence="5 6">ST58-10</strain>
    </source>
</reference>
<dbReference type="AlphaFoldDB" id="A0A1A9EUY1"/>
<dbReference type="GO" id="GO:0055085">
    <property type="term" value="P:transmembrane transport"/>
    <property type="evidence" value="ECO:0007669"/>
    <property type="project" value="UniProtKB-ARBA"/>
</dbReference>
<dbReference type="GO" id="GO:0030246">
    <property type="term" value="F:carbohydrate binding"/>
    <property type="evidence" value="ECO:0007669"/>
    <property type="project" value="TreeGrafter"/>
</dbReference>
<organism evidence="5 6">
    <name type="scientific">Marinobacterium aestuarii</name>
    <dbReference type="NCBI Taxonomy" id="1821621"/>
    <lineage>
        <taxon>Bacteria</taxon>
        <taxon>Pseudomonadati</taxon>
        <taxon>Pseudomonadota</taxon>
        <taxon>Gammaproteobacteria</taxon>
        <taxon>Oceanospirillales</taxon>
        <taxon>Oceanospirillaceae</taxon>
        <taxon>Marinobacterium</taxon>
    </lineage>
</organism>
<feature type="chain" id="PRO_5008386468" evidence="3">
    <location>
        <begin position="26"/>
        <end position="341"/>
    </location>
</feature>
<gene>
    <name evidence="5" type="ORF">A8C75_03275</name>
</gene>
<dbReference type="PANTHER" id="PTHR30036">
    <property type="entry name" value="D-XYLOSE-BINDING PERIPLASMIC PROTEIN"/>
    <property type="match status" value="1"/>
</dbReference>
<dbReference type="Gene3D" id="3.40.50.2300">
    <property type="match status" value="2"/>
</dbReference>
<feature type="domain" description="Periplasmic binding protein" evidence="4">
    <location>
        <begin position="49"/>
        <end position="293"/>
    </location>
</feature>
<evidence type="ECO:0000256" key="3">
    <source>
        <dbReference type="SAM" id="SignalP"/>
    </source>
</evidence>
<evidence type="ECO:0000256" key="1">
    <source>
        <dbReference type="ARBA" id="ARBA00004418"/>
    </source>
</evidence>
<dbReference type="Pfam" id="PF13407">
    <property type="entry name" value="Peripla_BP_4"/>
    <property type="match status" value="1"/>
</dbReference>
<dbReference type="SUPFAM" id="SSF53822">
    <property type="entry name" value="Periplasmic binding protein-like I"/>
    <property type="match status" value="1"/>
</dbReference>
<dbReference type="RefSeq" id="WP_067378069.1">
    <property type="nucleotide sequence ID" value="NZ_CP015839.1"/>
</dbReference>
<dbReference type="InterPro" id="IPR050555">
    <property type="entry name" value="Bact_Solute-Bind_Prot2"/>
</dbReference>
<dbReference type="GO" id="GO:0030288">
    <property type="term" value="C:outer membrane-bounded periplasmic space"/>
    <property type="evidence" value="ECO:0007669"/>
    <property type="project" value="TreeGrafter"/>
</dbReference>
<keyword evidence="3" id="KW-0732">Signal</keyword>
<evidence type="ECO:0000313" key="6">
    <source>
        <dbReference type="Proteomes" id="UP000078070"/>
    </source>
</evidence>
<proteinExistence type="inferred from homology"/>
<sequence length="341" mass="37420">MKFSKLVKTGLVVTALCLSATAAMAKDYRFVMVSHIGAQDPNMNWLTLALEEFEKKYPNVTTEYIGGETYSAQELARNLDQVIASRPDGIAIPVTDANALEAGIRRALDMGIPVVAFNAADGRPEGERIPYMMYVGGDEYLTGLKTGQYAIARAKEGKVPMPKQVVCAMISADHEGLRQRCKGIEDAFKEVGATAEYLFTDVDPAKFRNNLKAYLSSHPDANYILNMGDFTAPWSWEVANDLGLDPDVDDKGMTIMTVGVGPIALSGIKDGHLLVASEQGFWLQGYIPMEWLYWHHELGYDAQSDIITGPVMVDMNNLEQMDKLSTAVFGAGSEDNSAWLQ</sequence>